<evidence type="ECO:0000313" key="9">
    <source>
        <dbReference type="EMBL" id="OAG23869.1"/>
    </source>
</evidence>
<dbReference type="GeneID" id="29119685"/>
<evidence type="ECO:0000256" key="4">
    <source>
        <dbReference type="ARBA" id="ARBA00023136"/>
    </source>
</evidence>
<feature type="region of interest" description="Disordered" evidence="6">
    <location>
        <begin position="338"/>
        <end position="360"/>
    </location>
</feature>
<accession>A0A177DYM4</accession>
<name>A0A177DYM4_ALTAL</name>
<evidence type="ECO:0000256" key="1">
    <source>
        <dbReference type="ARBA" id="ARBA00004141"/>
    </source>
</evidence>
<dbReference type="AlphaFoldDB" id="A0A177DYM4"/>
<dbReference type="InterPro" id="IPR052337">
    <property type="entry name" value="SAT4-like"/>
</dbReference>
<dbReference type="EMBL" id="KV441472">
    <property type="protein sequence ID" value="OAG23869.1"/>
    <property type="molecule type" value="Genomic_DNA"/>
</dbReference>
<dbReference type="Proteomes" id="UP000077248">
    <property type="component" value="Unassembled WGS sequence"/>
</dbReference>
<dbReference type="Pfam" id="PF20684">
    <property type="entry name" value="Fung_rhodopsin"/>
    <property type="match status" value="1"/>
</dbReference>
<dbReference type="GO" id="GO:0016020">
    <property type="term" value="C:membrane"/>
    <property type="evidence" value="ECO:0007669"/>
    <property type="project" value="UniProtKB-SubCell"/>
</dbReference>
<dbReference type="KEGG" id="aalt:CC77DRAFT_929132"/>
<feature type="transmembrane region" description="Helical" evidence="7">
    <location>
        <begin position="127"/>
        <end position="151"/>
    </location>
</feature>
<evidence type="ECO:0000256" key="6">
    <source>
        <dbReference type="SAM" id="MobiDB-lite"/>
    </source>
</evidence>
<feature type="region of interest" description="Disordered" evidence="6">
    <location>
        <begin position="276"/>
        <end position="299"/>
    </location>
</feature>
<evidence type="ECO:0000259" key="8">
    <source>
        <dbReference type="Pfam" id="PF20684"/>
    </source>
</evidence>
<evidence type="ECO:0000256" key="3">
    <source>
        <dbReference type="ARBA" id="ARBA00022989"/>
    </source>
</evidence>
<feature type="transmembrane region" description="Helical" evidence="7">
    <location>
        <begin position="12"/>
        <end position="34"/>
    </location>
</feature>
<dbReference type="OMA" id="TTLWGET"/>
<sequence>MTTVEVARDGVALLYCAIILLVLSWVVFSMRVGVRVWRKAWGMDDYLMFVGVILFSVTASLCIVCCFYGSGQFARELPPVTISKGTKLFYIAEYFYAVSAMFVKISVAVALLRIAANRQFFTWGLRALIGATIVAALVFCIGIANICHPINTLWGESNGTCNLQLNTNVSLFYSAIEIAADFSLSIMPAILLWNVQMKGAVKASVAVMLALASFASCATIVRLKYLTLYSDPGEFMYSTGKIGFWSLTEVGIGLIAGSLPPLRPLLSLRIRVSAGSNTPAASSGRAYQSGTNGRQPTLRSRGIAMDTFQTLGDNDDADHSDGDSQKNIIKETKFTVTSTIAGGHGNPGSMSWDRKEGSHV</sequence>
<reference evidence="9 10" key="1">
    <citation type="submission" date="2016-05" db="EMBL/GenBank/DDBJ databases">
        <title>Comparative analysis of secretome profiles of manganese(II)-oxidizing ascomycete fungi.</title>
        <authorList>
            <consortium name="DOE Joint Genome Institute"/>
            <person name="Zeiner C.A."/>
            <person name="Purvine S.O."/>
            <person name="Zink E.M."/>
            <person name="Wu S."/>
            <person name="Pasa-Tolic L."/>
            <person name="Chaput D.L."/>
            <person name="Haridas S."/>
            <person name="Grigoriev I.V."/>
            <person name="Santelli C.M."/>
            <person name="Hansel C.M."/>
        </authorList>
    </citation>
    <scope>NUCLEOTIDE SEQUENCE [LARGE SCALE GENOMIC DNA]</scope>
    <source>
        <strain evidence="9 10">SRC1lrK2f</strain>
    </source>
</reference>
<proteinExistence type="inferred from homology"/>
<feature type="transmembrane region" description="Helical" evidence="7">
    <location>
        <begin position="205"/>
        <end position="223"/>
    </location>
</feature>
<evidence type="ECO:0000256" key="7">
    <source>
        <dbReference type="SAM" id="Phobius"/>
    </source>
</evidence>
<dbReference type="VEuPathDB" id="FungiDB:CC77DRAFT_929132"/>
<keyword evidence="10" id="KW-1185">Reference proteome</keyword>
<feature type="domain" description="Rhodopsin" evidence="8">
    <location>
        <begin position="30"/>
        <end position="267"/>
    </location>
</feature>
<dbReference type="PANTHER" id="PTHR33048">
    <property type="entry name" value="PTH11-LIKE INTEGRAL MEMBRANE PROTEIN (AFU_ORTHOLOGUE AFUA_5G11245)"/>
    <property type="match status" value="1"/>
</dbReference>
<gene>
    <name evidence="9" type="ORF">CC77DRAFT_929132</name>
</gene>
<comment type="similarity">
    <text evidence="5">Belongs to the SAT4 family.</text>
</comment>
<keyword evidence="4 7" id="KW-0472">Membrane</keyword>
<feature type="transmembrane region" description="Helical" evidence="7">
    <location>
        <begin position="94"/>
        <end position="115"/>
    </location>
</feature>
<evidence type="ECO:0000256" key="5">
    <source>
        <dbReference type="ARBA" id="ARBA00038359"/>
    </source>
</evidence>
<comment type="subcellular location">
    <subcellularLocation>
        <location evidence="1">Membrane</location>
        <topology evidence="1">Multi-pass membrane protein</topology>
    </subcellularLocation>
</comment>
<dbReference type="PANTHER" id="PTHR33048:SF21">
    <property type="entry name" value="INTEGRAL MEMBRANE PROTEIN"/>
    <property type="match status" value="1"/>
</dbReference>
<keyword evidence="3 7" id="KW-1133">Transmembrane helix</keyword>
<dbReference type="InterPro" id="IPR049326">
    <property type="entry name" value="Rhodopsin_dom_fungi"/>
</dbReference>
<evidence type="ECO:0000256" key="2">
    <source>
        <dbReference type="ARBA" id="ARBA00022692"/>
    </source>
</evidence>
<evidence type="ECO:0000313" key="10">
    <source>
        <dbReference type="Proteomes" id="UP000077248"/>
    </source>
</evidence>
<feature type="transmembrane region" description="Helical" evidence="7">
    <location>
        <begin position="171"/>
        <end position="193"/>
    </location>
</feature>
<protein>
    <recommendedName>
        <fullName evidence="8">Rhodopsin domain-containing protein</fullName>
    </recommendedName>
</protein>
<dbReference type="RefSeq" id="XP_018389290.1">
    <property type="nucleotide sequence ID" value="XM_018534091.1"/>
</dbReference>
<keyword evidence="2 7" id="KW-0812">Transmembrane</keyword>
<feature type="transmembrane region" description="Helical" evidence="7">
    <location>
        <begin position="243"/>
        <end position="262"/>
    </location>
</feature>
<organism evidence="9 10">
    <name type="scientific">Alternaria alternata</name>
    <name type="common">Alternaria rot fungus</name>
    <name type="synonym">Torula alternata</name>
    <dbReference type="NCBI Taxonomy" id="5599"/>
    <lineage>
        <taxon>Eukaryota</taxon>
        <taxon>Fungi</taxon>
        <taxon>Dikarya</taxon>
        <taxon>Ascomycota</taxon>
        <taxon>Pezizomycotina</taxon>
        <taxon>Dothideomycetes</taxon>
        <taxon>Pleosporomycetidae</taxon>
        <taxon>Pleosporales</taxon>
        <taxon>Pleosporineae</taxon>
        <taxon>Pleosporaceae</taxon>
        <taxon>Alternaria</taxon>
        <taxon>Alternaria sect. Alternaria</taxon>
        <taxon>Alternaria alternata complex</taxon>
    </lineage>
</organism>
<feature type="compositionally biased region" description="Polar residues" evidence="6">
    <location>
        <begin position="276"/>
        <end position="298"/>
    </location>
</feature>
<feature type="transmembrane region" description="Helical" evidence="7">
    <location>
        <begin position="46"/>
        <end position="70"/>
    </location>
</feature>